<protein>
    <submittedName>
        <fullName evidence="1">Uncharacterized protein</fullName>
    </submittedName>
</protein>
<proteinExistence type="predicted"/>
<dbReference type="Proteomes" id="UP000824232">
    <property type="component" value="Unassembled WGS sequence"/>
</dbReference>
<dbReference type="EMBL" id="DVHC01000018">
    <property type="protein sequence ID" value="HIR58736.1"/>
    <property type="molecule type" value="Genomic_DNA"/>
</dbReference>
<sequence length="283" mass="33034">MVIRGLVGDNLASMSFNEHHYVLKKSLIGTFSTFYYLGTEPKFGNYIKENDTLVVSGKLSKNDLLEEEATVYSGITITKDKEYININDIKDNTNYLKNIDVGSGECFGRIYVDGEFSEVNRCLYSYTLDNSLVLVTPNLDKKDFNIYDLKRELTNILSVFNYNDLYDKFTVQSANYNDLNDYFEVIINFGFIDNVHVPFTLDDKNNLTFYPFVYSEHFHDEYKLKADDTLIPFEVFPYYFSKCELVTMLNDLVNKNRISRKNDFEHAKIYVNMRIGNFAQSRK</sequence>
<evidence type="ECO:0000313" key="1">
    <source>
        <dbReference type="EMBL" id="HIR58736.1"/>
    </source>
</evidence>
<gene>
    <name evidence="1" type="ORF">IAB38_01670</name>
</gene>
<organism evidence="1 2">
    <name type="scientific">Candidatus Onthousia excrementipullorum</name>
    <dbReference type="NCBI Taxonomy" id="2840884"/>
    <lineage>
        <taxon>Bacteria</taxon>
        <taxon>Bacillati</taxon>
        <taxon>Bacillota</taxon>
        <taxon>Bacilli</taxon>
        <taxon>Candidatus Onthousia</taxon>
    </lineage>
</organism>
<comment type="caution">
    <text evidence="1">The sequence shown here is derived from an EMBL/GenBank/DDBJ whole genome shotgun (WGS) entry which is preliminary data.</text>
</comment>
<accession>A0A9D1DTJ7</accession>
<dbReference type="AlphaFoldDB" id="A0A9D1DTJ7"/>
<name>A0A9D1DTJ7_9FIRM</name>
<reference evidence="1" key="2">
    <citation type="journal article" date="2021" name="PeerJ">
        <title>Extensive microbial diversity within the chicken gut microbiome revealed by metagenomics and culture.</title>
        <authorList>
            <person name="Gilroy R."/>
            <person name="Ravi A."/>
            <person name="Getino M."/>
            <person name="Pursley I."/>
            <person name="Horton D.L."/>
            <person name="Alikhan N.F."/>
            <person name="Baker D."/>
            <person name="Gharbi K."/>
            <person name="Hall N."/>
            <person name="Watson M."/>
            <person name="Adriaenssens E.M."/>
            <person name="Foster-Nyarko E."/>
            <person name="Jarju S."/>
            <person name="Secka A."/>
            <person name="Antonio M."/>
            <person name="Oren A."/>
            <person name="Chaudhuri R.R."/>
            <person name="La Ragione R."/>
            <person name="Hildebrand F."/>
            <person name="Pallen M.J."/>
        </authorList>
    </citation>
    <scope>NUCLEOTIDE SEQUENCE</scope>
    <source>
        <strain evidence="1">CHK184-20233</strain>
    </source>
</reference>
<reference evidence="1" key="1">
    <citation type="submission" date="2020-10" db="EMBL/GenBank/DDBJ databases">
        <authorList>
            <person name="Gilroy R."/>
        </authorList>
    </citation>
    <scope>NUCLEOTIDE SEQUENCE</scope>
    <source>
        <strain evidence="1">CHK184-20233</strain>
    </source>
</reference>
<evidence type="ECO:0000313" key="2">
    <source>
        <dbReference type="Proteomes" id="UP000824232"/>
    </source>
</evidence>